<dbReference type="PANTHER" id="PTHR12412:SF2">
    <property type="entry name" value="NUCLEAR CAP-BINDING PROTEIN SUBUNIT 1"/>
    <property type="match status" value="1"/>
</dbReference>
<dbReference type="Gene3D" id="3.40.50.300">
    <property type="entry name" value="P-loop containing nucleotide triphosphate hydrolases"/>
    <property type="match status" value="1"/>
</dbReference>
<proteinExistence type="inferred from homology"/>
<evidence type="ECO:0000259" key="11">
    <source>
        <dbReference type="Pfam" id="PF02854"/>
    </source>
</evidence>
<dbReference type="InterPro" id="IPR003890">
    <property type="entry name" value="MIF4G-like_typ-3"/>
</dbReference>
<evidence type="ECO:0000256" key="2">
    <source>
        <dbReference type="ARBA" id="ARBA00007413"/>
    </source>
</evidence>
<keyword evidence="7" id="KW-0508">mRNA splicing</keyword>
<evidence type="ECO:0000256" key="4">
    <source>
        <dbReference type="ARBA" id="ARBA00022664"/>
    </source>
</evidence>
<keyword evidence="4" id="KW-0507">mRNA processing</keyword>
<dbReference type="AlphaFoldDB" id="W6NQB7"/>
<dbReference type="GO" id="GO:0005846">
    <property type="term" value="C:nuclear cap binding complex"/>
    <property type="evidence" value="ECO:0007669"/>
    <property type="project" value="InterPro"/>
</dbReference>
<dbReference type="InterPro" id="IPR015172">
    <property type="entry name" value="MIF4G-like_typ-1"/>
</dbReference>
<accession>W6NQB7</accession>
<comment type="similarity">
    <text evidence="2">Belongs to the NCBP1 family.</text>
</comment>
<sequence length="922" mass="105964">MLDPLLRVPGVNSGVGVVTSSGSSSDLFLQLHYCSTFLKAKKRVIIISSNLAESNYRVIFSKLAIRWDPSLISFLDLDNLLGNQLHIEEEGTVIKLIEALDSCNQPDLIVFDDVSALERLNMQASAVVCLLYELYNRLEPSGLLLALFGMKTKAFSMMVSKADFVIELTPVGSGFGKDVTGQMMVNVRGATSTPDNFELLYFTGERSIKDYDGETKRRRGMPEYDEVERRLQNLIIRVDESTGSSSLESNLESLCSLLESDLDKYRTKIIEIITFLCDLGNSRVLTLSSIVEFLEALLQCVFEENVPQARTDWFVYVVLRVLPWIGLELSEKKKDELDNILEGASKYVEGRRKVHLKMLQVWSSSSPHEQEDYLDCLLAQIKSLQSAGWKEKQIARHYVAFDAALQDALQHNLPSFSPPIHREDSNYPLPMVVFRLFDYADCPEDGTVLPGAHSIERFLIEEELNWIIEFNASDRKICAQELTNYARGANVPIAYMILEVLFSQLFRLPLPPQPTGFYGPVLLDLCRVQSSTMPQVLAQAAELLYQRAATMQPLCLDRLVDWFSFHLSNFGFRWSWNDWKDCVTADRWDAKKIFAREVIERCRRLSYYGQLKEFLPTSFAAMIPPPPDVVCKFDDENQPGYEAASKFLALIQSRSDDNAIMAEIRDEENRYDPDLFGIFFAVLLKTSAKSFSHTFVALSRYSTTLKTIADTSDEMQEVLLCCLFQCWRNNHLRIIILVDKMLKMQILDCGVVISWIFSESLKSETDRQWVWEVLNTALERLSRHIHKVAHDVDILQKRVERQRIEAGEEMEDSDVKTREQEELEQQQEKLENLKDFQKSLFLDVLHKFTVLLTEFIVNCETEGTDFRTPYYAWINGRFKQIFLMHGADLHEFTDDLRRELFSSTDIDPNVLETFHQFVALRE</sequence>
<dbReference type="InterPro" id="IPR015174">
    <property type="entry name" value="MIF4G-like_typ-2"/>
</dbReference>
<evidence type="ECO:0000256" key="7">
    <source>
        <dbReference type="ARBA" id="ARBA00023187"/>
    </source>
</evidence>
<dbReference type="Pfam" id="PF02854">
    <property type="entry name" value="MIF4G"/>
    <property type="match status" value="1"/>
</dbReference>
<keyword evidence="8" id="KW-0539">Nucleus</keyword>
<comment type="caution">
    <text evidence="14">The sequence shown here is derived from an EMBL/GenBank/DDBJ whole genome shotgun (WGS) entry which is preliminary data.</text>
</comment>
<evidence type="ECO:0000256" key="1">
    <source>
        <dbReference type="ARBA" id="ARBA00004123"/>
    </source>
</evidence>
<feature type="domain" description="MIF4G-like type 1" evidence="12">
    <location>
        <begin position="491"/>
        <end position="616"/>
    </location>
</feature>
<dbReference type="SUPFAM" id="SSF48371">
    <property type="entry name" value="ARM repeat"/>
    <property type="match status" value="3"/>
</dbReference>
<dbReference type="InterPro" id="IPR027159">
    <property type="entry name" value="CBP80"/>
</dbReference>
<evidence type="ECO:0000256" key="10">
    <source>
        <dbReference type="SAM" id="Coils"/>
    </source>
</evidence>
<feature type="domain" description="MIF4G" evidence="11">
    <location>
        <begin position="256"/>
        <end position="383"/>
    </location>
</feature>
<dbReference type="FunFam" id="1.25.40.180:FF:000010">
    <property type="entry name" value="Nuclear cap-binding protein subunit 1"/>
    <property type="match status" value="1"/>
</dbReference>
<dbReference type="Gene3D" id="1.25.40.180">
    <property type="match status" value="4"/>
</dbReference>
<evidence type="ECO:0000256" key="9">
    <source>
        <dbReference type="ARBA" id="ARBA00030965"/>
    </source>
</evidence>
<dbReference type="GO" id="GO:0006406">
    <property type="term" value="P:mRNA export from nucleus"/>
    <property type="evidence" value="ECO:0007669"/>
    <property type="project" value="InterPro"/>
</dbReference>
<evidence type="ECO:0000256" key="5">
    <source>
        <dbReference type="ARBA" id="ARBA00023042"/>
    </source>
</evidence>
<dbReference type="GO" id="GO:0008380">
    <property type="term" value="P:RNA splicing"/>
    <property type="evidence" value="ECO:0007669"/>
    <property type="project" value="UniProtKB-KW"/>
</dbReference>
<dbReference type="GO" id="GO:0000184">
    <property type="term" value="P:nuclear-transcribed mRNA catabolic process, nonsense-mediated decay"/>
    <property type="evidence" value="ECO:0007669"/>
    <property type="project" value="TreeGrafter"/>
</dbReference>
<protein>
    <recommendedName>
        <fullName evidence="3">Nuclear cap-binding protein subunit 1</fullName>
    </recommendedName>
    <alternativeName>
        <fullName evidence="9">80 kDa nuclear cap-binding protein</fullName>
    </alternativeName>
</protein>
<evidence type="ECO:0000259" key="12">
    <source>
        <dbReference type="Pfam" id="PF09088"/>
    </source>
</evidence>
<name>W6NQB7_HAECO</name>
<feature type="domain" description="MIF4G-like type 2" evidence="13">
    <location>
        <begin position="632"/>
        <end position="888"/>
    </location>
</feature>
<gene>
    <name evidence="14" type="ORF">HCOI_00886100</name>
</gene>
<evidence type="ECO:0000256" key="6">
    <source>
        <dbReference type="ARBA" id="ARBA00023158"/>
    </source>
</evidence>
<dbReference type="Pfam" id="PF09090">
    <property type="entry name" value="MIF4G_like_2"/>
    <property type="match status" value="1"/>
</dbReference>
<comment type="subcellular location">
    <subcellularLocation>
        <location evidence="1">Nucleus</location>
    </subcellularLocation>
</comment>
<organism evidence="14">
    <name type="scientific">Haemonchus contortus</name>
    <name type="common">Barber pole worm</name>
    <dbReference type="NCBI Taxonomy" id="6289"/>
    <lineage>
        <taxon>Eukaryota</taxon>
        <taxon>Metazoa</taxon>
        <taxon>Ecdysozoa</taxon>
        <taxon>Nematoda</taxon>
        <taxon>Chromadorea</taxon>
        <taxon>Rhabditida</taxon>
        <taxon>Rhabditina</taxon>
        <taxon>Rhabditomorpha</taxon>
        <taxon>Strongyloidea</taxon>
        <taxon>Trichostrongylidae</taxon>
        <taxon>Haemonchus</taxon>
    </lineage>
</organism>
<dbReference type="Pfam" id="PF09088">
    <property type="entry name" value="MIF4G_like"/>
    <property type="match status" value="1"/>
</dbReference>
<dbReference type="InterPro" id="IPR016024">
    <property type="entry name" value="ARM-type_fold"/>
</dbReference>
<dbReference type="GO" id="GO:0006370">
    <property type="term" value="P:7-methylguanosine mRNA capping"/>
    <property type="evidence" value="ECO:0007669"/>
    <property type="project" value="UniProtKB-KW"/>
</dbReference>
<reference evidence="14" key="2">
    <citation type="submission" date="2013-05" db="EMBL/GenBank/DDBJ databases">
        <title>The genome and transcriptome of Haemonchus contortus: a key model parasite for drug and vaccine discovery.</title>
        <authorList>
            <person name="Laing R."/>
            <person name="Kikuchi T."/>
            <person name="Martinelli A."/>
            <person name="Tsai I.J."/>
            <person name="Beech R.N."/>
            <person name="Redman E."/>
            <person name="Holroyd N."/>
            <person name="Bartley D.J."/>
            <person name="Beasley H."/>
            <person name="Britton C."/>
            <person name="Curran D."/>
            <person name="Devaney E."/>
            <person name="Gilabert A."/>
            <person name="Jackson F."/>
            <person name="Hunt M."/>
            <person name="Johnston S."/>
            <person name="Kryukov I."/>
            <person name="Li K."/>
            <person name="Morrison A.A."/>
            <person name="Reid A.J."/>
            <person name="Sargison N."/>
            <person name="Saunders G."/>
            <person name="Wasmuth J.D."/>
            <person name="Wolstenholme A."/>
            <person name="Berriman M."/>
            <person name="Gilleard J.S."/>
            <person name="Cotton J.A."/>
        </authorList>
    </citation>
    <scope>NUCLEOTIDE SEQUENCE [LARGE SCALE GENOMIC DNA]</scope>
    <source>
        <strain evidence="14">ISE/inbred ISE</strain>
    </source>
</reference>
<keyword evidence="6" id="KW-0943">RNA-mediated gene silencing</keyword>
<evidence type="ECO:0000259" key="13">
    <source>
        <dbReference type="Pfam" id="PF09090"/>
    </source>
</evidence>
<dbReference type="EMBL" id="CAVP010058298">
    <property type="protein sequence ID" value="CDL94392.1"/>
    <property type="molecule type" value="Genomic_DNA"/>
</dbReference>
<dbReference type="GO" id="GO:0031047">
    <property type="term" value="P:regulatory ncRNA-mediated gene silencing"/>
    <property type="evidence" value="ECO:0007669"/>
    <property type="project" value="UniProtKB-KW"/>
</dbReference>
<evidence type="ECO:0000256" key="8">
    <source>
        <dbReference type="ARBA" id="ARBA00023242"/>
    </source>
</evidence>
<evidence type="ECO:0000313" key="14">
    <source>
        <dbReference type="EMBL" id="CDL94392.1"/>
    </source>
</evidence>
<dbReference type="GO" id="GO:0000339">
    <property type="term" value="F:RNA cap binding"/>
    <property type="evidence" value="ECO:0007669"/>
    <property type="project" value="InterPro"/>
</dbReference>
<evidence type="ECO:0000256" key="3">
    <source>
        <dbReference type="ARBA" id="ARBA00019879"/>
    </source>
</evidence>
<dbReference type="GO" id="GO:0003729">
    <property type="term" value="F:mRNA binding"/>
    <property type="evidence" value="ECO:0007669"/>
    <property type="project" value="TreeGrafter"/>
</dbReference>
<feature type="coiled-coil region" evidence="10">
    <location>
        <begin position="813"/>
        <end position="840"/>
    </location>
</feature>
<dbReference type="GO" id="GO:0005634">
    <property type="term" value="C:nucleus"/>
    <property type="evidence" value="ECO:0007669"/>
    <property type="project" value="UniProtKB-SubCell"/>
</dbReference>
<keyword evidence="10" id="KW-0175">Coiled coil</keyword>
<dbReference type="InterPro" id="IPR027417">
    <property type="entry name" value="P-loop_NTPase"/>
</dbReference>
<reference evidence="14" key="1">
    <citation type="submission" date="2013-03" db="EMBL/GenBank/DDBJ databases">
        <authorList>
            <person name="Aslett M."/>
        </authorList>
    </citation>
    <scope>NUCLEOTIDE SEQUENCE [LARGE SCALE GENOMIC DNA]</scope>
    <source>
        <strain evidence="14">ISE/inbred ISE</strain>
    </source>
</reference>
<dbReference type="PANTHER" id="PTHR12412">
    <property type="entry name" value="CAP BINDING PROTEIN"/>
    <property type="match status" value="1"/>
</dbReference>
<keyword evidence="5" id="KW-0506">mRNA capping</keyword>